<keyword evidence="7" id="KW-0963">Cytoplasm</keyword>
<dbReference type="Gene3D" id="3.30.1360.20">
    <property type="entry name" value="Transcriptional coactivator/pterin dehydratase"/>
    <property type="match status" value="1"/>
</dbReference>
<keyword evidence="8" id="KW-1017">Isopeptide bond</keyword>
<dbReference type="Pfam" id="PF01329">
    <property type="entry name" value="Pterin_4a"/>
    <property type="match status" value="1"/>
</dbReference>
<evidence type="ECO:0000256" key="12">
    <source>
        <dbReference type="ARBA" id="ARBA00063908"/>
    </source>
</evidence>
<evidence type="ECO:0000256" key="6">
    <source>
        <dbReference type="ARBA" id="ARBA00013252"/>
    </source>
</evidence>
<evidence type="ECO:0000256" key="2">
    <source>
        <dbReference type="ARBA" id="ARBA00004123"/>
    </source>
</evidence>
<feature type="compositionally biased region" description="Basic and acidic residues" evidence="13">
    <location>
        <begin position="1"/>
        <end position="12"/>
    </location>
</feature>
<dbReference type="EC" id="4.2.1.96" evidence="6"/>
<dbReference type="InterPro" id="IPR001533">
    <property type="entry name" value="Pterin_deHydtase"/>
</dbReference>
<evidence type="ECO:0000256" key="11">
    <source>
        <dbReference type="ARBA" id="ARBA00023242"/>
    </source>
</evidence>
<evidence type="ECO:0000256" key="5">
    <source>
        <dbReference type="ARBA" id="ARBA00009185"/>
    </source>
</evidence>
<dbReference type="InterPro" id="IPR029071">
    <property type="entry name" value="Ubiquitin-like_domsf"/>
</dbReference>
<dbReference type="PROSITE" id="PS50053">
    <property type="entry name" value="UBIQUITIN_2"/>
    <property type="match status" value="1"/>
</dbReference>
<dbReference type="SMART" id="SM00213">
    <property type="entry name" value="UBQ"/>
    <property type="match status" value="1"/>
</dbReference>
<comment type="subcellular location">
    <subcellularLocation>
        <location evidence="3">Cytoplasm</location>
    </subcellularLocation>
    <subcellularLocation>
        <location evidence="2">Nucleus</location>
    </subcellularLocation>
</comment>
<comment type="subunit">
    <text evidence="12">Interacts with SAE2, SCE1, SIZ1 and MMS21. Interacts with HSFA2. Covalently attached to ABI5, FLD, GTE3, HSFA2 and ICE1.</text>
</comment>
<dbReference type="GO" id="GO:0006729">
    <property type="term" value="P:tetrahydrobiopterin biosynthetic process"/>
    <property type="evidence" value="ECO:0007669"/>
    <property type="project" value="InterPro"/>
</dbReference>
<evidence type="ECO:0000313" key="15">
    <source>
        <dbReference type="EMBL" id="KAJ8424547.1"/>
    </source>
</evidence>
<dbReference type="CDD" id="cd16116">
    <property type="entry name" value="Ubl_Smt3_like"/>
    <property type="match status" value="1"/>
</dbReference>
<reference evidence="15" key="1">
    <citation type="submission" date="2022-04" db="EMBL/GenBank/DDBJ databases">
        <title>Carnegiea gigantea Genome sequencing and assembly v2.</title>
        <authorList>
            <person name="Copetti D."/>
            <person name="Sanderson M.J."/>
            <person name="Burquez A."/>
            <person name="Wojciechowski M.F."/>
        </authorList>
    </citation>
    <scope>NUCLEOTIDE SEQUENCE</scope>
    <source>
        <strain evidence="15">SGP5-SGP5p</strain>
        <tissue evidence="15">Aerial part</tissue>
    </source>
</reference>
<feature type="domain" description="Ubiquitin-like" evidence="14">
    <location>
        <begin position="17"/>
        <end position="94"/>
    </location>
</feature>
<evidence type="ECO:0000256" key="9">
    <source>
        <dbReference type="ARBA" id="ARBA00022786"/>
    </source>
</evidence>
<dbReference type="PANTHER" id="PTHR12599">
    <property type="entry name" value="PTERIN-4-ALPHA-CARBINOLAMINE DEHYDRATASE"/>
    <property type="match status" value="1"/>
</dbReference>
<comment type="caution">
    <text evidence="15">The sequence shown here is derived from an EMBL/GenBank/DDBJ whole genome shotgun (WGS) entry which is preliminary data.</text>
</comment>
<comment type="catalytic activity">
    <reaction evidence="1">
        <text>(4aS,6R)-4a-hydroxy-L-erythro-5,6,7,8-tetrahydrobiopterin = (6R)-L-erythro-6,7-dihydrobiopterin + H2O</text>
        <dbReference type="Rhea" id="RHEA:11920"/>
        <dbReference type="ChEBI" id="CHEBI:15377"/>
        <dbReference type="ChEBI" id="CHEBI:15642"/>
        <dbReference type="ChEBI" id="CHEBI:43120"/>
        <dbReference type="EC" id="4.2.1.96"/>
    </reaction>
</comment>
<gene>
    <name evidence="15" type="ORF">Cgig2_026161</name>
</gene>
<dbReference type="SUPFAM" id="SSF55248">
    <property type="entry name" value="PCD-like"/>
    <property type="match status" value="1"/>
</dbReference>
<dbReference type="GO" id="GO:0005634">
    <property type="term" value="C:nucleus"/>
    <property type="evidence" value="ECO:0007669"/>
    <property type="project" value="UniProtKB-SubCell"/>
</dbReference>
<evidence type="ECO:0000256" key="4">
    <source>
        <dbReference type="ARBA" id="ARBA00006472"/>
    </source>
</evidence>
<dbReference type="InterPro" id="IPR036428">
    <property type="entry name" value="PCD_sf"/>
</dbReference>
<keyword evidence="16" id="KW-1185">Reference proteome</keyword>
<evidence type="ECO:0000256" key="7">
    <source>
        <dbReference type="ARBA" id="ARBA00022490"/>
    </source>
</evidence>
<feature type="region of interest" description="Disordered" evidence="13">
    <location>
        <begin position="1"/>
        <end position="20"/>
    </location>
</feature>
<dbReference type="Pfam" id="PF11976">
    <property type="entry name" value="Rad60-SLD"/>
    <property type="match status" value="1"/>
</dbReference>
<name>A0A9Q1JGY1_9CARY</name>
<evidence type="ECO:0000256" key="8">
    <source>
        <dbReference type="ARBA" id="ARBA00022499"/>
    </source>
</evidence>
<protein>
    <recommendedName>
        <fullName evidence="6">4a-hydroxytetrahydrobiopterin dehydratase</fullName>
        <ecNumber evidence="6">4.2.1.96</ecNumber>
    </recommendedName>
</protein>
<evidence type="ECO:0000259" key="14">
    <source>
        <dbReference type="PROSITE" id="PS50053"/>
    </source>
</evidence>
<comment type="similarity">
    <text evidence="5">Belongs to the ubiquitin family. SUMO subfamily.</text>
</comment>
<dbReference type="InterPro" id="IPR022617">
    <property type="entry name" value="Rad60/SUMO-like_dom"/>
</dbReference>
<evidence type="ECO:0000256" key="13">
    <source>
        <dbReference type="SAM" id="MobiDB-lite"/>
    </source>
</evidence>
<organism evidence="15 16">
    <name type="scientific">Carnegiea gigantea</name>
    <dbReference type="NCBI Taxonomy" id="171969"/>
    <lineage>
        <taxon>Eukaryota</taxon>
        <taxon>Viridiplantae</taxon>
        <taxon>Streptophyta</taxon>
        <taxon>Embryophyta</taxon>
        <taxon>Tracheophyta</taxon>
        <taxon>Spermatophyta</taxon>
        <taxon>Magnoliopsida</taxon>
        <taxon>eudicotyledons</taxon>
        <taxon>Gunneridae</taxon>
        <taxon>Pentapetalae</taxon>
        <taxon>Caryophyllales</taxon>
        <taxon>Cactineae</taxon>
        <taxon>Cactaceae</taxon>
        <taxon>Cactoideae</taxon>
        <taxon>Echinocereeae</taxon>
        <taxon>Carnegiea</taxon>
    </lineage>
</organism>
<sequence>MSGIQDEDKKPGDQSAAHINLKVKGQDGNEVFFRIKRSTQLKKLMNAYCDRQSVEFSSIAFLFDGRRLRAEQTPEELEMEDGDEIDAMLHQTGESMAASALNSLTLSPSSAIKPSCPRLPHQLTVTPTRTQHLRGIIRAKRPDLLGDIGARDPFPAELESNFGEKVLGNMSTEHKILIPNASALALSQQTCSRISSHDSPMSHDEAKQLLLKVVGWRLIQEEEDGKMVLKLRCVWKLRDFECGAELIGRIARVSQEAGHFPVMHLERNSQVRAELWTEEIGGLSLNDFIVAAKIDEVKTSDLVPRKRVWA</sequence>
<dbReference type="EMBL" id="JAKOGI010001655">
    <property type="protein sequence ID" value="KAJ8424547.1"/>
    <property type="molecule type" value="Genomic_DNA"/>
</dbReference>
<keyword evidence="10" id="KW-0456">Lyase</keyword>
<evidence type="ECO:0000256" key="1">
    <source>
        <dbReference type="ARBA" id="ARBA00001554"/>
    </source>
</evidence>
<dbReference type="InterPro" id="IPR000626">
    <property type="entry name" value="Ubiquitin-like_dom"/>
</dbReference>
<dbReference type="OrthoDB" id="277398at2759"/>
<comment type="similarity">
    <text evidence="4">Belongs to the pterin-4-alpha-carbinolamine dehydratase family.</text>
</comment>
<dbReference type="SUPFAM" id="SSF54236">
    <property type="entry name" value="Ubiquitin-like"/>
    <property type="match status" value="1"/>
</dbReference>
<evidence type="ECO:0000256" key="10">
    <source>
        <dbReference type="ARBA" id="ARBA00023239"/>
    </source>
</evidence>
<dbReference type="GO" id="GO:0008124">
    <property type="term" value="F:4-alpha-hydroxytetrahydrobiopterin dehydratase activity"/>
    <property type="evidence" value="ECO:0007669"/>
    <property type="project" value="UniProtKB-EC"/>
</dbReference>
<dbReference type="AlphaFoldDB" id="A0A9Q1JGY1"/>
<dbReference type="FunFam" id="3.10.20.90:FF:000171">
    <property type="entry name" value="Small ubiquitin-related modifier"/>
    <property type="match status" value="1"/>
</dbReference>
<accession>A0A9Q1JGY1</accession>
<proteinExistence type="inferred from homology"/>
<keyword evidence="11" id="KW-0539">Nucleus</keyword>
<evidence type="ECO:0000313" key="16">
    <source>
        <dbReference type="Proteomes" id="UP001153076"/>
    </source>
</evidence>
<evidence type="ECO:0000256" key="3">
    <source>
        <dbReference type="ARBA" id="ARBA00004496"/>
    </source>
</evidence>
<dbReference type="Gene3D" id="3.10.20.90">
    <property type="entry name" value="Phosphatidylinositol 3-kinase Catalytic Subunit, Chain A, domain 1"/>
    <property type="match status" value="1"/>
</dbReference>
<dbReference type="GO" id="GO:0009536">
    <property type="term" value="C:plastid"/>
    <property type="evidence" value="ECO:0007669"/>
    <property type="project" value="TreeGrafter"/>
</dbReference>
<dbReference type="Proteomes" id="UP001153076">
    <property type="component" value="Unassembled WGS sequence"/>
</dbReference>
<dbReference type="PANTHER" id="PTHR12599:SF8">
    <property type="entry name" value="PTERIN-4-ALPHA-CARBINOLAMINE DEHYDRATASE, CHLOROPLASTIC-RELATED"/>
    <property type="match status" value="1"/>
</dbReference>
<keyword evidence="9" id="KW-0833">Ubl conjugation pathway</keyword>